<evidence type="ECO:0000313" key="3">
    <source>
        <dbReference type="Proteomes" id="UP001552427"/>
    </source>
</evidence>
<dbReference type="PROSITE" id="PS51318">
    <property type="entry name" value="TAT"/>
    <property type="match status" value="1"/>
</dbReference>
<feature type="signal peptide" evidence="1">
    <location>
        <begin position="1"/>
        <end position="29"/>
    </location>
</feature>
<sequence>MDNIMNRRGLLRMAGAGALGLAAAPLLSACGGSGGGSGTGGVSNAGKQLAPWPAYVPFAGPKPDAPGDDTGVQPLYLTYPETLTQSVDDTVGDGSKVTALVVTYGPPPAPVAQNRYWQAINKALNVDLQVTVIPDPEYGQKMTTLMASGSDLPDIIMFTNLALPHSLEFIQARCADLSEFVAGDAVKQYPNLANIPTYAWKGMGRINGKIYGIPLERPMPANSLFVNRTAMDEAGIPKDWTAEQYLDAMKELSGERKWGLGWYKTLFTGLGCITYHAGALGAPNIWAVSGGQFTSTITTPQFEQAIDVMRKLVEAESVHPDSLTVSSTDMQSYFYNGTVASSQDGFGSLSPTTLTKINGRYELDLGRPYSPQATPWQSAGMFGYVTFKKAPADRIKLLLRISDYLSAPFGTKEYELANYGVEGVHFTKEDGGIKTTDLYQTENNNTLPFRYIGAAPSVLYLPGHPETAKATYEWQQATLPKSVPNPGQGLRSATQVSKGAQLNQMLGDGIAAIAFGRKPLSAWKDVVAQWKQTGGDQMARELAEEYAANQ</sequence>
<keyword evidence="3" id="KW-1185">Reference proteome</keyword>
<reference evidence="2 3" key="1">
    <citation type="submission" date="2024-06" db="EMBL/GenBank/DDBJ databases">
        <title>The Natural Products Discovery Center: Release of the First 8490 Sequenced Strains for Exploring Actinobacteria Biosynthetic Diversity.</title>
        <authorList>
            <person name="Kalkreuter E."/>
            <person name="Kautsar S.A."/>
            <person name="Yang D."/>
            <person name="Bader C.D."/>
            <person name="Teijaro C.N."/>
            <person name="Fluegel L."/>
            <person name="Davis C.M."/>
            <person name="Simpson J.R."/>
            <person name="Lauterbach L."/>
            <person name="Steele A.D."/>
            <person name="Gui C."/>
            <person name="Meng S."/>
            <person name="Li G."/>
            <person name="Viehrig K."/>
            <person name="Ye F."/>
            <person name="Su P."/>
            <person name="Kiefer A.F."/>
            <person name="Nichols A."/>
            <person name="Cepeda A.J."/>
            <person name="Yan W."/>
            <person name="Fan B."/>
            <person name="Jiang Y."/>
            <person name="Adhikari A."/>
            <person name="Zheng C.-J."/>
            <person name="Schuster L."/>
            <person name="Cowan T.M."/>
            <person name="Smanski M.J."/>
            <person name="Chevrette M.G."/>
            <person name="De Carvalho L.P.S."/>
            <person name="Shen B."/>
        </authorList>
    </citation>
    <scope>NUCLEOTIDE SEQUENCE [LARGE SCALE GENOMIC DNA]</scope>
    <source>
        <strain evidence="2 3">NPDC049574</strain>
    </source>
</reference>
<comment type="caution">
    <text evidence="2">The sequence shown here is derived from an EMBL/GenBank/DDBJ whole genome shotgun (WGS) entry which is preliminary data.</text>
</comment>
<protein>
    <submittedName>
        <fullName evidence="2">Extracellular solute-binding protein</fullName>
    </submittedName>
</protein>
<name>A0ABV3H149_9ACTN</name>
<accession>A0ABV3H149</accession>
<feature type="chain" id="PRO_5047065464" evidence="1">
    <location>
        <begin position="30"/>
        <end position="550"/>
    </location>
</feature>
<organism evidence="2 3">
    <name type="scientific">Nonomuraea bangladeshensis</name>
    <dbReference type="NCBI Taxonomy" id="404385"/>
    <lineage>
        <taxon>Bacteria</taxon>
        <taxon>Bacillati</taxon>
        <taxon>Actinomycetota</taxon>
        <taxon>Actinomycetes</taxon>
        <taxon>Streptosporangiales</taxon>
        <taxon>Streptosporangiaceae</taxon>
        <taxon>Nonomuraea</taxon>
    </lineage>
</organism>
<evidence type="ECO:0000313" key="2">
    <source>
        <dbReference type="EMBL" id="MEV4286249.1"/>
    </source>
</evidence>
<evidence type="ECO:0000256" key="1">
    <source>
        <dbReference type="SAM" id="SignalP"/>
    </source>
</evidence>
<dbReference type="SUPFAM" id="SSF53850">
    <property type="entry name" value="Periplasmic binding protein-like II"/>
    <property type="match status" value="1"/>
</dbReference>
<dbReference type="Pfam" id="PF01547">
    <property type="entry name" value="SBP_bac_1"/>
    <property type="match status" value="1"/>
</dbReference>
<dbReference type="InterPro" id="IPR006311">
    <property type="entry name" value="TAT_signal"/>
</dbReference>
<dbReference type="RefSeq" id="WP_364448084.1">
    <property type="nucleotide sequence ID" value="NZ_JBFARM010000003.1"/>
</dbReference>
<dbReference type="Proteomes" id="UP001552427">
    <property type="component" value="Unassembled WGS sequence"/>
</dbReference>
<keyword evidence="1" id="KW-0732">Signal</keyword>
<gene>
    <name evidence="2" type="ORF">AB0K40_12180</name>
</gene>
<dbReference type="EMBL" id="JBFARM010000003">
    <property type="protein sequence ID" value="MEV4286249.1"/>
    <property type="molecule type" value="Genomic_DNA"/>
</dbReference>
<dbReference type="InterPro" id="IPR006059">
    <property type="entry name" value="SBP"/>
</dbReference>
<dbReference type="PROSITE" id="PS51257">
    <property type="entry name" value="PROKAR_LIPOPROTEIN"/>
    <property type="match status" value="1"/>
</dbReference>
<dbReference type="Gene3D" id="3.40.190.10">
    <property type="entry name" value="Periplasmic binding protein-like II"/>
    <property type="match status" value="1"/>
</dbReference>
<proteinExistence type="predicted"/>